<dbReference type="Proteomes" id="UP001732700">
    <property type="component" value="Chromosome 2D"/>
</dbReference>
<evidence type="ECO:0000313" key="1">
    <source>
        <dbReference type="EnsemblPlants" id="AVESA.00010b.r2.2DG0383480.1.CDS"/>
    </source>
</evidence>
<name>A0ACD5V8A4_AVESA</name>
<sequence>MLLPPSLSPSRARRRASHYAAVSSSWSSQRSPPRATLRHADRSWNAFSRPSTSSKHTISTSQNCSMPATAVYRSLCTVSSNFFTISASSSVAPRLAYLAVMPLIFPAYTSSASLSAMTSRSKSSRSVDSRAALTRSAPTNRALRLAHTSAAIFFDDTCSRMSSASALSRYALAVFRIDHRRRVFRNNRLPDALCVKVCLDLDRPDGVVVAGEHRTVERHRAPPNATIWSDRKHSSTDRSSSPGLLDSESMAAPEWVPPAVELASSWLFPAVALSSLVAHLFLVFLSGIRRRQASGVARILLWLAYQVNNWAPIYVLGNLYFDTEPHEKQLYAFWVPFLMLHLARPDNISAYSMEDNKLAGRVMLFVPFQSVGAFTIIYRYIHVDSTTGTLRPASWIMFSLAFFKYVESVMALRRGGLDNIRSSFKPRKSRKTGGHGGGDEEGSEEDMEVENDPLLVAHDLLDICKGAFTDYPVKMDIRERQRVDYFGWEKMPQVVEMELSLMYDMMYTKAAMVHTWGGYGIRVVSPFLTATAFLLFWFRHRDQGLHSSRDVDISYILLGTTFILDVTWLLRAIGSTWAHAFFKESMAAPEWVPPAVELASSWLFPAVALSSLVAHLFLVFLSGIRRRQASGVARVFLWLAYQVNNWAPIYVLGNLYFDTEPHKKQLYAFWVPFLMLHLARPDNISAYSMEDNKLAGRVMLFVPFQSVGAFTIIYRYIHVDSTTGTLRPASWIMFSLAFFKYVESVMALRRGDLDNIRSSFKPRKSRKTGGHGGGDEEGSEEDMEVEKDPLLVAHDLLDISKGAFTDYPVKMDIRERQRVDYFGWEKMPQVVEMELSLMYDMMYTKAAMVHTWGGYGIRVVSPFLTATAFLLFWFRHRDQGLHSSRDVDISYILLGTTFILDVTWLLRAIGSTWAHAFFKGTRWQCVKLIVFRGRWKRIRRLVVSLDLLRDKKPSSYRAWSGILGQHNLLRDFGDTQRFSSKLAKRIGLEESWNAHCYSGQGTGLDFKIDAEVRDKLFEQIGSLIHMLPGDADSGDDASDDDSEDKSQGHGHERQRELDLALGFDQEIEEVILIWHIATEVFLCCAQQEDCPEWDPDIEEMIRAISNYMLFLIAVRPGMIPGLKVRNMYEHTLSALNKLRGDDSTTHPTAGVDVKKLVLIMLDKVIDTNPNWNLILSDGTRCALLLLRQISPTWLIFPRKFLLDPGSKVVKTLEELCPKLFGRELGMPAMWLEMPTMLDMPVMLGRILDVWVHLLIYASIRCSPDSHAQQLGQGGELTTIIWILIQHRGKLQSDRLE</sequence>
<dbReference type="EnsemblPlants" id="AVESA.00010b.r2.2DG0383480.1">
    <property type="protein sequence ID" value="AVESA.00010b.r2.2DG0383480.1.CDS"/>
    <property type="gene ID" value="AVESA.00010b.r2.2DG0383480"/>
</dbReference>
<evidence type="ECO:0000313" key="2">
    <source>
        <dbReference type="Proteomes" id="UP001732700"/>
    </source>
</evidence>
<proteinExistence type="predicted"/>
<reference evidence="1" key="2">
    <citation type="submission" date="2025-09" db="UniProtKB">
        <authorList>
            <consortium name="EnsemblPlants"/>
        </authorList>
    </citation>
    <scope>IDENTIFICATION</scope>
</reference>
<reference evidence="1" key="1">
    <citation type="submission" date="2021-05" db="EMBL/GenBank/DDBJ databases">
        <authorList>
            <person name="Scholz U."/>
            <person name="Mascher M."/>
            <person name="Fiebig A."/>
        </authorList>
    </citation>
    <scope>NUCLEOTIDE SEQUENCE [LARGE SCALE GENOMIC DNA]</scope>
</reference>
<accession>A0ACD5V8A4</accession>
<protein>
    <submittedName>
        <fullName evidence="1">Uncharacterized protein</fullName>
    </submittedName>
</protein>
<organism evidence="1 2">
    <name type="scientific">Avena sativa</name>
    <name type="common">Oat</name>
    <dbReference type="NCBI Taxonomy" id="4498"/>
    <lineage>
        <taxon>Eukaryota</taxon>
        <taxon>Viridiplantae</taxon>
        <taxon>Streptophyta</taxon>
        <taxon>Embryophyta</taxon>
        <taxon>Tracheophyta</taxon>
        <taxon>Spermatophyta</taxon>
        <taxon>Magnoliopsida</taxon>
        <taxon>Liliopsida</taxon>
        <taxon>Poales</taxon>
        <taxon>Poaceae</taxon>
        <taxon>BOP clade</taxon>
        <taxon>Pooideae</taxon>
        <taxon>Poodae</taxon>
        <taxon>Poeae</taxon>
        <taxon>Poeae Chloroplast Group 1 (Aveneae type)</taxon>
        <taxon>Aveninae</taxon>
        <taxon>Avena</taxon>
    </lineage>
</organism>
<keyword evidence="2" id="KW-1185">Reference proteome</keyword>